<dbReference type="KEGG" id="mat:MARTH_orf881"/>
<evidence type="ECO:0000256" key="8">
    <source>
        <dbReference type="ARBA" id="ARBA00023186"/>
    </source>
</evidence>
<dbReference type="STRING" id="243272.MARTH_orf881"/>
<feature type="transmembrane region" description="Helical" evidence="11">
    <location>
        <begin position="35"/>
        <end position="53"/>
    </location>
</feature>
<name>B3PNJ5_META1</name>
<dbReference type="GO" id="GO:0051205">
    <property type="term" value="P:protein insertion into membrane"/>
    <property type="evidence" value="ECO:0007669"/>
    <property type="project" value="TreeGrafter"/>
</dbReference>
<keyword evidence="6 11" id="KW-1133">Transmembrane helix</keyword>
<evidence type="ECO:0000313" key="13">
    <source>
        <dbReference type="EMBL" id="ACF07597.1"/>
    </source>
</evidence>
<evidence type="ECO:0000259" key="12">
    <source>
        <dbReference type="Pfam" id="PF02096"/>
    </source>
</evidence>
<feature type="transmembrane region" description="Helical" evidence="11">
    <location>
        <begin position="420"/>
        <end position="444"/>
    </location>
</feature>
<evidence type="ECO:0000256" key="3">
    <source>
        <dbReference type="ARBA" id="ARBA00022475"/>
    </source>
</evidence>
<sequence length="650" mass="73755">MASEKSKHYDSFKVKNNLNNNDRHSRQIFLKVWKWVKIILIIIFVSIGLVGCVQSFTGRSGIKVGSGQELYTTSKRISPNIETLRYNPITNSFTRVNSDVNNVTANTYLGLKDPSVVEKLRKQDEETGATYGSYGSKTLGLQLQKNTKNANGEYENITQGNDGGYLYSKDDRYAYYNLGNGKENTATKVYKPLTKFEQVLMPAPVFHTKKQANGKVDVLYNRLKAYDDAKVLNYLPAGADPREVYLRDIFQILTNETLKYWEEHQNDPKLKWYKEFKDLIASENGTTFLEKATAYFNKLKTKVSANENEDKGLTTSEGNIVANFARSYRAAIGSYLQLTKHILGSRVENGTQIYSITHINNLGNYSKDSLLSSLFDANSSTPQKALATAKDYWGLGPFYGLFVQPVNLFMNAIITGLGTTGWSVILALVVTVIIVRLIAFAVSFKATFSQSRMEEFNQKKAKIEAKYAEYKSDKQMQQRKQLEIAELYKKEKISPWSGLISSFITLPILIVVFRIISASPEIKQATWYSIQLSTSSIRRVIAGDLIYLPIIIFSVGIQALAQYMPKILNRKKKSLRANAYQQAALKKENKKFNIISLIFIGIGVIFSAGLQIYWIIGGIWTILQHIFVHYFQKTKYFKEKVEPKLFPRTS</sequence>
<evidence type="ECO:0000313" key="14">
    <source>
        <dbReference type="Proteomes" id="UP000008812"/>
    </source>
</evidence>
<keyword evidence="10" id="KW-0175">Coiled coil</keyword>
<dbReference type="InterPro" id="IPR047196">
    <property type="entry name" value="YidC_ALB_C"/>
</dbReference>
<dbReference type="AlphaFoldDB" id="B3PNJ5"/>
<dbReference type="EMBL" id="CP001047">
    <property type="protein sequence ID" value="ACF07597.1"/>
    <property type="molecule type" value="Genomic_DNA"/>
</dbReference>
<comment type="subcellular location">
    <subcellularLocation>
        <location evidence="1">Cell membrane</location>
        <topology evidence="1">Multi-pass membrane protein</topology>
    </subcellularLocation>
    <subcellularLocation>
        <location evidence="9">Membrane</location>
        <topology evidence="9">Multi-pass membrane protein</topology>
    </subcellularLocation>
</comment>
<dbReference type="GO" id="GO:0032977">
    <property type="term" value="F:membrane insertase activity"/>
    <property type="evidence" value="ECO:0007669"/>
    <property type="project" value="InterPro"/>
</dbReference>
<reference evidence="13 14" key="1">
    <citation type="journal article" date="2008" name="Infect. Immun.">
        <title>Genome of Mycoplasma arthritidis.</title>
        <authorList>
            <person name="Dybvig K."/>
            <person name="Zuhua C."/>
            <person name="Lao P."/>
            <person name="Jordan D.S."/>
            <person name="French C.T."/>
            <person name="Tu A.H."/>
            <person name="Loraine A.E."/>
        </authorList>
    </citation>
    <scope>NUCLEOTIDE SEQUENCE [LARGE SCALE GENOMIC DNA]</scope>
    <source>
        <strain evidence="13 14">158L3-1</strain>
    </source>
</reference>
<dbReference type="Proteomes" id="UP000008812">
    <property type="component" value="Chromosome"/>
</dbReference>
<gene>
    <name evidence="13" type="primary">yidC</name>
    <name evidence="13" type="ordered locus">MARTH_orf881</name>
</gene>
<dbReference type="CDD" id="cd20070">
    <property type="entry name" value="5TM_YidC_Alb3"/>
    <property type="match status" value="1"/>
</dbReference>
<feature type="coiled-coil region" evidence="10">
    <location>
        <begin position="453"/>
        <end position="480"/>
    </location>
</feature>
<dbReference type="eggNOG" id="COG0706">
    <property type="taxonomic scope" value="Bacteria"/>
</dbReference>
<dbReference type="PANTHER" id="PTHR12428">
    <property type="entry name" value="OXA1"/>
    <property type="match status" value="1"/>
</dbReference>
<feature type="transmembrane region" description="Helical" evidence="11">
    <location>
        <begin position="545"/>
        <end position="564"/>
    </location>
</feature>
<evidence type="ECO:0000256" key="10">
    <source>
        <dbReference type="SAM" id="Coils"/>
    </source>
</evidence>
<evidence type="ECO:0000256" key="11">
    <source>
        <dbReference type="SAM" id="Phobius"/>
    </source>
</evidence>
<organism evidence="13 14">
    <name type="scientific">Metamycoplasma arthritidis (strain 158L3-1)</name>
    <name type="common">Mycoplasma arthritidis</name>
    <dbReference type="NCBI Taxonomy" id="243272"/>
    <lineage>
        <taxon>Bacteria</taxon>
        <taxon>Bacillati</taxon>
        <taxon>Mycoplasmatota</taxon>
        <taxon>Mycoplasmoidales</taxon>
        <taxon>Metamycoplasmataceae</taxon>
        <taxon>Metamycoplasma</taxon>
    </lineage>
</organism>
<evidence type="ECO:0000256" key="7">
    <source>
        <dbReference type="ARBA" id="ARBA00023136"/>
    </source>
</evidence>
<dbReference type="HOGENOM" id="CLU_031187_0_0_14"/>
<feature type="transmembrane region" description="Helical" evidence="11">
    <location>
        <begin position="496"/>
        <end position="516"/>
    </location>
</feature>
<keyword evidence="4 9" id="KW-0812">Transmembrane</keyword>
<keyword evidence="7 11" id="KW-0472">Membrane</keyword>
<keyword evidence="8" id="KW-0143">Chaperone</keyword>
<dbReference type="NCBIfam" id="NF002567">
    <property type="entry name" value="PRK02201.1-2"/>
    <property type="match status" value="1"/>
</dbReference>
<dbReference type="PANTHER" id="PTHR12428:SF65">
    <property type="entry name" value="CYTOCHROME C OXIDASE ASSEMBLY PROTEIN COX18, MITOCHONDRIAL"/>
    <property type="match status" value="1"/>
</dbReference>
<dbReference type="GO" id="GO:0015031">
    <property type="term" value="P:protein transport"/>
    <property type="evidence" value="ECO:0007669"/>
    <property type="project" value="UniProtKB-KW"/>
</dbReference>
<evidence type="ECO:0000256" key="6">
    <source>
        <dbReference type="ARBA" id="ARBA00022989"/>
    </source>
</evidence>
<evidence type="ECO:0000256" key="1">
    <source>
        <dbReference type="ARBA" id="ARBA00004651"/>
    </source>
</evidence>
<keyword evidence="3" id="KW-1003">Cell membrane</keyword>
<keyword evidence="2" id="KW-0813">Transport</keyword>
<dbReference type="Pfam" id="PF02096">
    <property type="entry name" value="60KD_IMP"/>
    <property type="match status" value="1"/>
</dbReference>
<dbReference type="InterPro" id="IPR001708">
    <property type="entry name" value="YidC/ALB3/OXA1/COX18"/>
</dbReference>
<dbReference type="NCBIfam" id="TIGR03592">
    <property type="entry name" value="yidC_oxa1_cterm"/>
    <property type="match status" value="1"/>
</dbReference>
<protein>
    <submittedName>
        <fullName evidence="13">Preprotein translocase subunit YidC</fullName>
    </submittedName>
</protein>
<accession>B3PNJ5</accession>
<evidence type="ECO:0000256" key="2">
    <source>
        <dbReference type="ARBA" id="ARBA00022448"/>
    </source>
</evidence>
<evidence type="ECO:0000256" key="4">
    <source>
        <dbReference type="ARBA" id="ARBA00022692"/>
    </source>
</evidence>
<keyword evidence="14" id="KW-1185">Reference proteome</keyword>
<dbReference type="InterPro" id="IPR028055">
    <property type="entry name" value="YidC/Oxa/ALB_C"/>
</dbReference>
<proteinExistence type="inferred from homology"/>
<comment type="similarity">
    <text evidence="9">Belongs to the OXA1/ALB3/YidC family.</text>
</comment>
<evidence type="ECO:0000256" key="9">
    <source>
        <dbReference type="RuleBase" id="RU003945"/>
    </source>
</evidence>
<evidence type="ECO:0000256" key="5">
    <source>
        <dbReference type="ARBA" id="ARBA00022927"/>
    </source>
</evidence>
<feature type="domain" description="Membrane insertase YidC/Oxa/ALB C-terminal" evidence="12">
    <location>
        <begin position="425"/>
        <end position="629"/>
    </location>
</feature>
<dbReference type="GO" id="GO:0005886">
    <property type="term" value="C:plasma membrane"/>
    <property type="evidence" value="ECO:0007669"/>
    <property type="project" value="UniProtKB-SubCell"/>
</dbReference>
<dbReference type="RefSeq" id="WP_012498554.1">
    <property type="nucleotide sequence ID" value="NC_011025.1"/>
</dbReference>
<keyword evidence="5" id="KW-0653">Protein transport</keyword>
<feature type="transmembrane region" description="Helical" evidence="11">
    <location>
        <begin position="592"/>
        <end position="608"/>
    </location>
</feature>